<feature type="transmembrane region" description="Helical" evidence="2">
    <location>
        <begin position="236"/>
        <end position="256"/>
    </location>
</feature>
<gene>
    <name evidence="5" type="ORF">PNV70_03505</name>
    <name evidence="6" type="ORF">PNW00_11950</name>
</gene>
<evidence type="ECO:0000313" key="6">
    <source>
        <dbReference type="EMBL" id="MDB8751156.1"/>
    </source>
</evidence>
<reference evidence="5" key="1">
    <citation type="submission" date="2023-01" db="EMBL/GenBank/DDBJ databases">
        <title>Human gut microbiome strain richness.</title>
        <authorList>
            <person name="Chen-Liaw A."/>
        </authorList>
    </citation>
    <scope>NUCLEOTIDE SEQUENCE</scope>
    <source>
        <strain evidence="6">D43st1_D9_D43t1_170807</strain>
        <strain evidence="5">D59st1_B8_D59t2_181005</strain>
    </source>
</reference>
<feature type="region of interest" description="Disordered" evidence="1">
    <location>
        <begin position="261"/>
        <end position="296"/>
    </location>
</feature>
<feature type="region of interest" description="Disordered" evidence="1">
    <location>
        <begin position="34"/>
        <end position="78"/>
    </location>
</feature>
<feature type="domain" description="Mobile element protein CD1107-like" evidence="4">
    <location>
        <begin position="107"/>
        <end position="259"/>
    </location>
</feature>
<dbReference type="RefSeq" id="WP_195221659.1">
    <property type="nucleotide sequence ID" value="NZ_CAKVSD010000012.1"/>
</dbReference>
<evidence type="ECO:0000313" key="7">
    <source>
        <dbReference type="Proteomes" id="UP001211421"/>
    </source>
</evidence>
<protein>
    <submittedName>
        <fullName evidence="5">DUF4366 domain-containing protein</fullName>
    </submittedName>
</protein>
<keyword evidence="3" id="KW-0732">Signal</keyword>
<feature type="region of interest" description="Disordered" evidence="1">
    <location>
        <begin position="177"/>
        <end position="228"/>
    </location>
</feature>
<dbReference type="AlphaFoldDB" id="A0AAW6DWB0"/>
<dbReference type="InterPro" id="IPR025376">
    <property type="entry name" value="CD1107-like_dom"/>
</dbReference>
<organism evidence="5 7">
    <name type="scientific">Ruminococcus bicirculans</name>
    <name type="common">ex Wegman et al. 2014</name>
    <dbReference type="NCBI Taxonomy" id="1160721"/>
    <lineage>
        <taxon>Bacteria</taxon>
        <taxon>Bacillati</taxon>
        <taxon>Bacillota</taxon>
        <taxon>Clostridia</taxon>
        <taxon>Eubacteriales</taxon>
        <taxon>Oscillospiraceae</taxon>
        <taxon>Ruminococcus</taxon>
    </lineage>
</organism>
<feature type="chain" id="PRO_5043296654" evidence="3">
    <location>
        <begin position="28"/>
        <end position="296"/>
    </location>
</feature>
<dbReference type="Proteomes" id="UP001211421">
    <property type="component" value="Unassembled WGS sequence"/>
</dbReference>
<dbReference type="Pfam" id="PF14283">
    <property type="entry name" value="CD1107-like"/>
    <property type="match status" value="1"/>
</dbReference>
<evidence type="ECO:0000256" key="2">
    <source>
        <dbReference type="SAM" id="Phobius"/>
    </source>
</evidence>
<dbReference type="EMBL" id="JAQMLU010000024">
    <property type="protein sequence ID" value="MDB8751156.1"/>
    <property type="molecule type" value="Genomic_DNA"/>
</dbReference>
<feature type="signal peptide" evidence="3">
    <location>
        <begin position="1"/>
        <end position="27"/>
    </location>
</feature>
<keyword evidence="2" id="KW-0812">Transmembrane</keyword>
<accession>A0AAW6DWB0</accession>
<keyword evidence="2" id="KW-0472">Membrane</keyword>
<feature type="compositionally biased region" description="Acidic residues" evidence="1">
    <location>
        <begin position="205"/>
        <end position="220"/>
    </location>
</feature>
<evidence type="ECO:0000256" key="1">
    <source>
        <dbReference type="SAM" id="MobiDB-lite"/>
    </source>
</evidence>
<evidence type="ECO:0000313" key="5">
    <source>
        <dbReference type="EMBL" id="MDB8741132.1"/>
    </source>
</evidence>
<comment type="caution">
    <text evidence="5">The sequence shown here is derived from an EMBL/GenBank/DDBJ whole genome shotgun (WGS) entry which is preliminary data.</text>
</comment>
<evidence type="ECO:0000256" key="3">
    <source>
        <dbReference type="SAM" id="SignalP"/>
    </source>
</evidence>
<proteinExistence type="predicted"/>
<name>A0AAW6DWB0_9FIRM</name>
<keyword evidence="2" id="KW-1133">Transmembrane helix</keyword>
<evidence type="ECO:0000259" key="4">
    <source>
        <dbReference type="Pfam" id="PF14283"/>
    </source>
</evidence>
<dbReference type="Proteomes" id="UP001213042">
    <property type="component" value="Unassembled WGS sequence"/>
</dbReference>
<feature type="compositionally biased region" description="Acidic residues" evidence="1">
    <location>
        <begin position="271"/>
        <end position="283"/>
    </location>
</feature>
<sequence length="296" mass="31956">MKARFFSSMLAAFMLATASVGGITASAAERASAGEDAAKTTAVDEDSSADTTETTADTEESSNTEVTSSVSEESDDMEKFREVMSDLAEAGTTEVEPDYYGDSYYDTDGNATLIKSERIVYNSEEMQFIAVTTKDGHVFYVLINYSAENAEDQVFFLNKVDDYDLYALLYAGAEDDDEKKKITPEQAAQAAEKANGRVQSGDGADTADTEETAEDGEDATDSAAQAKPVPMNKNSMMLVFGAIALIGVGGAGFFLMKKKNGGGNSKSAMQDEPEYDDDNEITEDDMKFYDDQDDEI</sequence>
<dbReference type="EMBL" id="JAQMLS010000002">
    <property type="protein sequence ID" value="MDB8741132.1"/>
    <property type="molecule type" value="Genomic_DNA"/>
</dbReference>